<protein>
    <submittedName>
        <fullName evidence="2">Uncharacterized protein</fullName>
    </submittedName>
</protein>
<dbReference type="EMBL" id="GBRH01210481">
    <property type="protein sequence ID" value="JAD87414.1"/>
    <property type="molecule type" value="Transcribed_RNA"/>
</dbReference>
<accession>A0A0A9DFN0</accession>
<sequence length="110" mass="11705">MASRSVSQTQPIQLAAKLDCRYDHLGTQTTGTLCSSSNTAGGGLQVTARSRASYNNVFALCKGNRLLLASIYEEQSLDGQSSSIQPQEPGYGCGNKDFGANESIGLEQRK</sequence>
<reference evidence="2" key="1">
    <citation type="submission" date="2014-09" db="EMBL/GenBank/DDBJ databases">
        <authorList>
            <person name="Magalhaes I.L.F."/>
            <person name="Oliveira U."/>
            <person name="Santos F.R."/>
            <person name="Vidigal T.H.D.A."/>
            <person name="Brescovit A.D."/>
            <person name="Santos A.J."/>
        </authorList>
    </citation>
    <scope>NUCLEOTIDE SEQUENCE</scope>
    <source>
        <tissue evidence="2">Shoot tissue taken approximately 20 cm above the soil surface</tissue>
    </source>
</reference>
<proteinExistence type="predicted"/>
<name>A0A0A9DFN0_ARUDO</name>
<reference evidence="2" key="2">
    <citation type="journal article" date="2015" name="Data Brief">
        <title>Shoot transcriptome of the giant reed, Arundo donax.</title>
        <authorList>
            <person name="Barrero R.A."/>
            <person name="Guerrero F.D."/>
            <person name="Moolhuijzen P."/>
            <person name="Goolsby J.A."/>
            <person name="Tidwell J."/>
            <person name="Bellgard S.E."/>
            <person name="Bellgard M.I."/>
        </authorList>
    </citation>
    <scope>NUCLEOTIDE SEQUENCE</scope>
    <source>
        <tissue evidence="2">Shoot tissue taken approximately 20 cm above the soil surface</tissue>
    </source>
</reference>
<organism evidence="2">
    <name type="scientific">Arundo donax</name>
    <name type="common">Giant reed</name>
    <name type="synonym">Donax arundinaceus</name>
    <dbReference type="NCBI Taxonomy" id="35708"/>
    <lineage>
        <taxon>Eukaryota</taxon>
        <taxon>Viridiplantae</taxon>
        <taxon>Streptophyta</taxon>
        <taxon>Embryophyta</taxon>
        <taxon>Tracheophyta</taxon>
        <taxon>Spermatophyta</taxon>
        <taxon>Magnoliopsida</taxon>
        <taxon>Liliopsida</taxon>
        <taxon>Poales</taxon>
        <taxon>Poaceae</taxon>
        <taxon>PACMAD clade</taxon>
        <taxon>Arundinoideae</taxon>
        <taxon>Arundineae</taxon>
        <taxon>Arundo</taxon>
    </lineage>
</organism>
<evidence type="ECO:0000256" key="1">
    <source>
        <dbReference type="SAM" id="MobiDB-lite"/>
    </source>
</evidence>
<dbReference type="AlphaFoldDB" id="A0A0A9DFN0"/>
<feature type="region of interest" description="Disordered" evidence="1">
    <location>
        <begin position="79"/>
        <end position="110"/>
    </location>
</feature>
<evidence type="ECO:0000313" key="2">
    <source>
        <dbReference type="EMBL" id="JAD87414.1"/>
    </source>
</evidence>